<dbReference type="KEGG" id="apro:F751_2131"/>
<evidence type="ECO:0000313" key="1">
    <source>
        <dbReference type="EMBL" id="KFM26544.1"/>
    </source>
</evidence>
<dbReference type="GeneID" id="23613522"/>
<dbReference type="Proteomes" id="UP000028924">
    <property type="component" value="Unassembled WGS sequence"/>
</dbReference>
<proteinExistence type="predicted"/>
<protein>
    <submittedName>
        <fullName evidence="1">Uncharacterized protein</fullName>
    </submittedName>
</protein>
<name>A0A087SLE0_AUXPR</name>
<dbReference type="RefSeq" id="XP_011399482.1">
    <property type="nucleotide sequence ID" value="XM_011401180.1"/>
</dbReference>
<keyword evidence="2" id="KW-1185">Reference proteome</keyword>
<sequence>MRCRHGIQHSSRHANIAPHPCERTCEDDEDPIARLEGAHTTCWPFRRLKVTTRVFQSESIEQRYGRNLKGVHRRHEGGSLRGTVDHDARRHLGLRQGLGVEGWGGA</sequence>
<gene>
    <name evidence="1" type="ORF">F751_2131</name>
</gene>
<dbReference type="EMBL" id="KL662129">
    <property type="protein sequence ID" value="KFM26544.1"/>
    <property type="molecule type" value="Genomic_DNA"/>
</dbReference>
<dbReference type="AlphaFoldDB" id="A0A087SLE0"/>
<organism evidence="1 2">
    <name type="scientific">Auxenochlorella protothecoides</name>
    <name type="common">Green microalga</name>
    <name type="synonym">Chlorella protothecoides</name>
    <dbReference type="NCBI Taxonomy" id="3075"/>
    <lineage>
        <taxon>Eukaryota</taxon>
        <taxon>Viridiplantae</taxon>
        <taxon>Chlorophyta</taxon>
        <taxon>core chlorophytes</taxon>
        <taxon>Trebouxiophyceae</taxon>
        <taxon>Chlorellales</taxon>
        <taxon>Chlorellaceae</taxon>
        <taxon>Auxenochlorella</taxon>
    </lineage>
</organism>
<evidence type="ECO:0000313" key="2">
    <source>
        <dbReference type="Proteomes" id="UP000028924"/>
    </source>
</evidence>
<accession>A0A087SLE0</accession>
<reference evidence="1 2" key="1">
    <citation type="journal article" date="2014" name="BMC Genomics">
        <title>Oil accumulation mechanisms of the oleaginous microalga Chlorella protothecoides revealed through its genome, transcriptomes, and proteomes.</title>
        <authorList>
            <person name="Gao C."/>
            <person name="Wang Y."/>
            <person name="Shen Y."/>
            <person name="Yan D."/>
            <person name="He X."/>
            <person name="Dai J."/>
            <person name="Wu Q."/>
        </authorList>
    </citation>
    <scope>NUCLEOTIDE SEQUENCE [LARGE SCALE GENOMIC DNA]</scope>
    <source>
        <strain evidence="1 2">0710</strain>
    </source>
</reference>